<organism evidence="1 2">
    <name type="scientific">Puia dinghuensis</name>
    <dbReference type="NCBI Taxonomy" id="1792502"/>
    <lineage>
        <taxon>Bacteria</taxon>
        <taxon>Pseudomonadati</taxon>
        <taxon>Bacteroidota</taxon>
        <taxon>Chitinophagia</taxon>
        <taxon>Chitinophagales</taxon>
        <taxon>Chitinophagaceae</taxon>
        <taxon>Puia</taxon>
    </lineage>
</organism>
<dbReference type="Proteomes" id="UP000607559">
    <property type="component" value="Unassembled WGS sequence"/>
</dbReference>
<evidence type="ECO:0008006" key="3">
    <source>
        <dbReference type="Google" id="ProtNLM"/>
    </source>
</evidence>
<protein>
    <recommendedName>
        <fullName evidence="3">Tetratricopeptide repeat protein</fullName>
    </recommendedName>
</protein>
<comment type="caution">
    <text evidence="1">The sequence shown here is derived from an EMBL/GenBank/DDBJ whole genome shotgun (WGS) entry which is preliminary data.</text>
</comment>
<dbReference type="AlphaFoldDB" id="A0A8J2UC53"/>
<name>A0A8J2UC53_9BACT</name>
<dbReference type="Gene3D" id="1.25.40.10">
    <property type="entry name" value="Tetratricopeptide repeat domain"/>
    <property type="match status" value="1"/>
</dbReference>
<dbReference type="SUPFAM" id="SSF48452">
    <property type="entry name" value="TPR-like"/>
    <property type="match status" value="1"/>
</dbReference>
<sequence length="110" mass="12368">MQLNKDMERIEKLKEFLLSDPNDSFVKHALALEYVKIGDVAEARRLFEELLANDPAAVGSYYHLGKLLEGIGESTLALSWYEKGMVAAKAAGEKRAYNELRAAYDELSEE</sequence>
<dbReference type="Pfam" id="PF13432">
    <property type="entry name" value="TPR_16"/>
    <property type="match status" value="1"/>
</dbReference>
<dbReference type="InterPro" id="IPR011990">
    <property type="entry name" value="TPR-like_helical_dom_sf"/>
</dbReference>
<reference evidence="1" key="1">
    <citation type="journal article" date="2014" name="Int. J. Syst. Evol. Microbiol.">
        <title>Complete genome sequence of Corynebacterium casei LMG S-19264T (=DSM 44701T), isolated from a smear-ripened cheese.</title>
        <authorList>
            <consortium name="US DOE Joint Genome Institute (JGI-PGF)"/>
            <person name="Walter F."/>
            <person name="Albersmeier A."/>
            <person name="Kalinowski J."/>
            <person name="Ruckert C."/>
        </authorList>
    </citation>
    <scope>NUCLEOTIDE SEQUENCE</scope>
    <source>
        <strain evidence="1">CGMCC 1.15448</strain>
    </source>
</reference>
<evidence type="ECO:0000313" key="2">
    <source>
        <dbReference type="Proteomes" id="UP000607559"/>
    </source>
</evidence>
<gene>
    <name evidence="1" type="ORF">GCM10011511_16960</name>
</gene>
<evidence type="ECO:0000313" key="1">
    <source>
        <dbReference type="EMBL" id="GGA94257.1"/>
    </source>
</evidence>
<reference evidence="1" key="2">
    <citation type="submission" date="2020-09" db="EMBL/GenBank/DDBJ databases">
        <authorList>
            <person name="Sun Q."/>
            <person name="Zhou Y."/>
        </authorList>
    </citation>
    <scope>NUCLEOTIDE SEQUENCE</scope>
    <source>
        <strain evidence="1">CGMCC 1.15448</strain>
    </source>
</reference>
<keyword evidence="2" id="KW-1185">Reference proteome</keyword>
<proteinExistence type="predicted"/>
<accession>A0A8J2UC53</accession>
<dbReference type="EMBL" id="BMJC01000002">
    <property type="protein sequence ID" value="GGA94257.1"/>
    <property type="molecule type" value="Genomic_DNA"/>
</dbReference>